<accession>A0A1H8D0L8</accession>
<keyword evidence="2" id="KW-1185">Reference proteome</keyword>
<dbReference type="Proteomes" id="UP000198553">
    <property type="component" value="Unassembled WGS sequence"/>
</dbReference>
<gene>
    <name evidence="1" type="ORF">SAMN05192533_10824</name>
</gene>
<evidence type="ECO:0000313" key="2">
    <source>
        <dbReference type="Proteomes" id="UP000198553"/>
    </source>
</evidence>
<sequence>MPTTKLTIVPVTLDPIHDTLPSVVPQSQSDFPNCMIKAAGIEISFFNGVDDRIIQVIMRELNNR</sequence>
<dbReference type="STRING" id="930146.SAMN05192533_10824"/>
<protein>
    <submittedName>
        <fullName evidence="1">Uncharacterized protein</fullName>
    </submittedName>
</protein>
<dbReference type="AlphaFoldDB" id="A0A1H8D0L8"/>
<dbReference type="OrthoDB" id="2736337at2"/>
<evidence type="ECO:0000313" key="1">
    <source>
        <dbReference type="EMBL" id="SEN00689.1"/>
    </source>
</evidence>
<name>A0A1H8D0L8_9BACI</name>
<organism evidence="1 2">
    <name type="scientific">Mesobacillus persicus</name>
    <dbReference type="NCBI Taxonomy" id="930146"/>
    <lineage>
        <taxon>Bacteria</taxon>
        <taxon>Bacillati</taxon>
        <taxon>Bacillota</taxon>
        <taxon>Bacilli</taxon>
        <taxon>Bacillales</taxon>
        <taxon>Bacillaceae</taxon>
        <taxon>Mesobacillus</taxon>
    </lineage>
</organism>
<dbReference type="EMBL" id="FOBW01000008">
    <property type="protein sequence ID" value="SEN00689.1"/>
    <property type="molecule type" value="Genomic_DNA"/>
</dbReference>
<dbReference type="RefSeq" id="WP_090745705.1">
    <property type="nucleotide sequence ID" value="NZ_FOBW01000008.1"/>
</dbReference>
<reference evidence="2" key="1">
    <citation type="submission" date="2016-10" db="EMBL/GenBank/DDBJ databases">
        <authorList>
            <person name="Varghese N."/>
            <person name="Submissions S."/>
        </authorList>
    </citation>
    <scope>NUCLEOTIDE SEQUENCE [LARGE SCALE GENOMIC DNA]</scope>
    <source>
        <strain evidence="2">B48,IBRC-M 10115,DSM 25386,CECT 8001</strain>
    </source>
</reference>
<proteinExistence type="predicted"/>